<dbReference type="AlphaFoldDB" id="A0A9N9B5I0"/>
<proteinExistence type="predicted"/>
<dbReference type="Proteomes" id="UP000789759">
    <property type="component" value="Unassembled WGS sequence"/>
</dbReference>
<protein>
    <submittedName>
        <fullName evidence="1">20137_t:CDS:1</fullName>
    </submittedName>
</protein>
<reference evidence="1" key="1">
    <citation type="submission" date="2021-06" db="EMBL/GenBank/DDBJ databases">
        <authorList>
            <person name="Kallberg Y."/>
            <person name="Tangrot J."/>
            <person name="Rosling A."/>
        </authorList>
    </citation>
    <scope>NUCLEOTIDE SEQUENCE</scope>
    <source>
        <strain evidence="1">FL966</strain>
    </source>
</reference>
<accession>A0A9N9B5I0</accession>
<dbReference type="OrthoDB" id="2342825at2759"/>
<keyword evidence="2" id="KW-1185">Reference proteome</keyword>
<comment type="caution">
    <text evidence="1">The sequence shown here is derived from an EMBL/GenBank/DDBJ whole genome shotgun (WGS) entry which is preliminary data.</text>
</comment>
<organism evidence="1 2">
    <name type="scientific">Cetraspora pellucida</name>
    <dbReference type="NCBI Taxonomy" id="1433469"/>
    <lineage>
        <taxon>Eukaryota</taxon>
        <taxon>Fungi</taxon>
        <taxon>Fungi incertae sedis</taxon>
        <taxon>Mucoromycota</taxon>
        <taxon>Glomeromycotina</taxon>
        <taxon>Glomeromycetes</taxon>
        <taxon>Diversisporales</taxon>
        <taxon>Gigasporaceae</taxon>
        <taxon>Cetraspora</taxon>
    </lineage>
</organism>
<evidence type="ECO:0000313" key="1">
    <source>
        <dbReference type="EMBL" id="CAG8556319.1"/>
    </source>
</evidence>
<name>A0A9N9B5I0_9GLOM</name>
<gene>
    <name evidence="1" type="ORF">CPELLU_LOCUS4993</name>
</gene>
<sequence>MAQNVQKNYICELANEIMINIFKYVDYPKDLSISCKQWFIIARDDYAKTEWIIRKFGLAHCLFHSIRLGSTFINVAVAQKIISKGGILSRYLIQWLINDKTTSWVNNLSSDVFMFLLNKAYNTFKDDLHQKGNDMRDFYNFSGGSYTINLATIILNENFEKIKFLILCMKFIPLPSYRNRRVIARSIFLRKDLVLLWKKIGYHEIYEDFGDLVIQETLDDVFSQIQHPNVETVIVQLNELVDLGFQVNYKISIKLLHHFEHQLENVGEIIITAFIEMMQEVRKSFINKCFMLLENPNLNQNILNFLYNLLPDNSESK</sequence>
<dbReference type="EMBL" id="CAJVQA010002738">
    <property type="protein sequence ID" value="CAG8556319.1"/>
    <property type="molecule type" value="Genomic_DNA"/>
</dbReference>
<evidence type="ECO:0000313" key="2">
    <source>
        <dbReference type="Proteomes" id="UP000789759"/>
    </source>
</evidence>